<evidence type="ECO:0000313" key="3">
    <source>
        <dbReference type="EMBL" id="KAK4414566.1"/>
    </source>
</evidence>
<keyword evidence="2" id="KW-0677">Repeat</keyword>
<dbReference type="PANTHER" id="PTHR48051:SF25">
    <property type="entry name" value="LEUCINE RICH REPEAT PROTEIN"/>
    <property type="match status" value="1"/>
</dbReference>
<sequence length="269" mass="30870">MFLCGFSSSSEKKSVNPLFRSGIGLRQIRDDELSSKYYKRVSFMENEIRELPNTVIECPTVSTLLLQGNKELEEIPDRCFFSSIMSLKILDLSNCHIKSLPHCFDQLVELRALVLHYCQHLETLPPLGRLSRLQVLVCSETNIVTLPQETLSIYSCTDWVGIGNNAKFDMLPNLEDISLFDLTQLSCISDLALPLGLKFSWLRCIRVESCEELKYLISLDTTILSLVKLERILVYSCEQVEKLFKFDHLDFVFPNLKNIDLSNCPTLRF</sequence>
<gene>
    <name evidence="3" type="ORF">Salat_2869600</name>
</gene>
<keyword evidence="4" id="KW-1185">Reference proteome</keyword>
<protein>
    <recommendedName>
        <fullName evidence="5">Disease resistance protein</fullName>
    </recommendedName>
</protein>
<dbReference type="PANTHER" id="PTHR48051">
    <property type="match status" value="1"/>
</dbReference>
<evidence type="ECO:0000256" key="1">
    <source>
        <dbReference type="ARBA" id="ARBA00022614"/>
    </source>
</evidence>
<comment type="caution">
    <text evidence="3">The sequence shown here is derived from an EMBL/GenBank/DDBJ whole genome shotgun (WGS) entry which is preliminary data.</text>
</comment>
<reference evidence="3" key="1">
    <citation type="submission" date="2020-06" db="EMBL/GenBank/DDBJ databases">
        <authorList>
            <person name="Li T."/>
            <person name="Hu X."/>
            <person name="Zhang T."/>
            <person name="Song X."/>
            <person name="Zhang H."/>
            <person name="Dai N."/>
            <person name="Sheng W."/>
            <person name="Hou X."/>
            <person name="Wei L."/>
        </authorList>
    </citation>
    <scope>NUCLEOTIDE SEQUENCE</scope>
    <source>
        <strain evidence="3">3651</strain>
        <tissue evidence="3">Leaf</tissue>
    </source>
</reference>
<dbReference type="Gene3D" id="3.80.10.10">
    <property type="entry name" value="Ribonuclease Inhibitor"/>
    <property type="match status" value="1"/>
</dbReference>
<dbReference type="PROSITE" id="PS51450">
    <property type="entry name" value="LRR"/>
    <property type="match status" value="1"/>
</dbReference>
<proteinExistence type="predicted"/>
<dbReference type="AlphaFoldDB" id="A0AAE1XMF0"/>
<evidence type="ECO:0000313" key="4">
    <source>
        <dbReference type="Proteomes" id="UP001293254"/>
    </source>
</evidence>
<dbReference type="InterPro" id="IPR001611">
    <property type="entry name" value="Leu-rich_rpt"/>
</dbReference>
<dbReference type="SUPFAM" id="SSF52058">
    <property type="entry name" value="L domain-like"/>
    <property type="match status" value="1"/>
</dbReference>
<dbReference type="InterPro" id="IPR050216">
    <property type="entry name" value="LRR_domain-containing"/>
</dbReference>
<organism evidence="3 4">
    <name type="scientific">Sesamum alatum</name>
    <dbReference type="NCBI Taxonomy" id="300844"/>
    <lineage>
        <taxon>Eukaryota</taxon>
        <taxon>Viridiplantae</taxon>
        <taxon>Streptophyta</taxon>
        <taxon>Embryophyta</taxon>
        <taxon>Tracheophyta</taxon>
        <taxon>Spermatophyta</taxon>
        <taxon>Magnoliopsida</taxon>
        <taxon>eudicotyledons</taxon>
        <taxon>Gunneridae</taxon>
        <taxon>Pentapetalae</taxon>
        <taxon>asterids</taxon>
        <taxon>lamiids</taxon>
        <taxon>Lamiales</taxon>
        <taxon>Pedaliaceae</taxon>
        <taxon>Sesamum</taxon>
    </lineage>
</organism>
<dbReference type="InterPro" id="IPR032675">
    <property type="entry name" value="LRR_dom_sf"/>
</dbReference>
<evidence type="ECO:0008006" key="5">
    <source>
        <dbReference type="Google" id="ProtNLM"/>
    </source>
</evidence>
<evidence type="ECO:0000256" key="2">
    <source>
        <dbReference type="ARBA" id="ARBA00022737"/>
    </source>
</evidence>
<dbReference type="EMBL" id="JACGWO010000012">
    <property type="protein sequence ID" value="KAK4414566.1"/>
    <property type="molecule type" value="Genomic_DNA"/>
</dbReference>
<dbReference type="Proteomes" id="UP001293254">
    <property type="component" value="Unassembled WGS sequence"/>
</dbReference>
<reference evidence="3" key="2">
    <citation type="journal article" date="2024" name="Plant">
        <title>Genomic evolution and insights into agronomic trait innovations of Sesamum species.</title>
        <authorList>
            <person name="Miao H."/>
            <person name="Wang L."/>
            <person name="Qu L."/>
            <person name="Liu H."/>
            <person name="Sun Y."/>
            <person name="Le M."/>
            <person name="Wang Q."/>
            <person name="Wei S."/>
            <person name="Zheng Y."/>
            <person name="Lin W."/>
            <person name="Duan Y."/>
            <person name="Cao H."/>
            <person name="Xiong S."/>
            <person name="Wang X."/>
            <person name="Wei L."/>
            <person name="Li C."/>
            <person name="Ma Q."/>
            <person name="Ju M."/>
            <person name="Zhao R."/>
            <person name="Li G."/>
            <person name="Mu C."/>
            <person name="Tian Q."/>
            <person name="Mei H."/>
            <person name="Zhang T."/>
            <person name="Gao T."/>
            <person name="Zhang H."/>
        </authorList>
    </citation>
    <scope>NUCLEOTIDE SEQUENCE</scope>
    <source>
        <strain evidence="3">3651</strain>
    </source>
</reference>
<accession>A0AAE1XMF0</accession>
<dbReference type="GO" id="GO:0005737">
    <property type="term" value="C:cytoplasm"/>
    <property type="evidence" value="ECO:0007669"/>
    <property type="project" value="TreeGrafter"/>
</dbReference>
<dbReference type="Pfam" id="PF13855">
    <property type="entry name" value="LRR_8"/>
    <property type="match status" value="1"/>
</dbReference>
<name>A0AAE1XMF0_9LAMI</name>
<keyword evidence="1" id="KW-0433">Leucine-rich repeat</keyword>